<reference evidence="2 3" key="1">
    <citation type="submission" date="2019-02" db="EMBL/GenBank/DDBJ databases">
        <title>Genomic Encyclopedia of Type Strains, Phase IV (KMG-IV): sequencing the most valuable type-strain genomes for metagenomic binning, comparative biology and taxonomic classification.</title>
        <authorList>
            <person name="Goeker M."/>
        </authorList>
    </citation>
    <scope>NUCLEOTIDE SEQUENCE [LARGE SCALE GENOMIC DNA]</scope>
    <source>
        <strain evidence="2 3">DSM 105135</strain>
    </source>
</reference>
<protein>
    <submittedName>
        <fullName evidence="2">Putative amidohydrolase</fullName>
    </submittedName>
</protein>
<dbReference type="AlphaFoldDB" id="A0A4Q7ZAY5"/>
<feature type="domain" description="CN hydrolase" evidence="1">
    <location>
        <begin position="1"/>
        <end position="237"/>
    </location>
</feature>
<sequence>MRLALVSLDAVWEDKARNLEACRAYAAQAAADGCRFVVFPEMTLTGFSVANPGLAEPDGPDAPSLLAFRQLARAQAIGIAFGLIVRREDRLYNRLQVLDAAGEIVGCYDKVHLFRPGAESGLFSAGERRVDAPFGEFQARLSVCYDLRFPEVYDTRKTEAGLLLNIASWPAARSAHWLRLLAARAIEQRAYAVGVNRTGEDGNGWSYVECSAVFDPDGERVEPVRRDRALAVYELDPQVVIRARAQFDPRQDRCETVCRRWSEEKGT</sequence>
<dbReference type="PANTHER" id="PTHR47799">
    <property type="entry name" value="OMEGA-AMIDASE YAFV"/>
    <property type="match status" value="1"/>
</dbReference>
<dbReference type="Gene3D" id="3.60.110.10">
    <property type="entry name" value="Carbon-nitrogen hydrolase"/>
    <property type="match status" value="1"/>
</dbReference>
<dbReference type="PROSITE" id="PS50263">
    <property type="entry name" value="CN_HYDROLASE"/>
    <property type="match status" value="1"/>
</dbReference>
<dbReference type="PANTHER" id="PTHR47799:SF1">
    <property type="entry name" value="OMEGA-AMIDASE YAFV"/>
    <property type="match status" value="1"/>
</dbReference>
<name>A0A4Q7ZAY5_9GAMM</name>
<gene>
    <name evidence="2" type="ORF">EV700_0225</name>
</gene>
<accession>A0A4Q7ZAY5</accession>
<dbReference type="OrthoDB" id="9811121at2"/>
<evidence type="ECO:0000313" key="3">
    <source>
        <dbReference type="Proteomes" id="UP000292423"/>
    </source>
</evidence>
<keyword evidence="3" id="KW-1185">Reference proteome</keyword>
<dbReference type="GO" id="GO:0050152">
    <property type="term" value="F:omega-amidase activity"/>
    <property type="evidence" value="ECO:0007669"/>
    <property type="project" value="TreeGrafter"/>
</dbReference>
<dbReference type="Proteomes" id="UP000292423">
    <property type="component" value="Unassembled WGS sequence"/>
</dbReference>
<organism evidence="2 3">
    <name type="scientific">Fluviicoccus keumensis</name>
    <dbReference type="NCBI Taxonomy" id="1435465"/>
    <lineage>
        <taxon>Bacteria</taxon>
        <taxon>Pseudomonadati</taxon>
        <taxon>Pseudomonadota</taxon>
        <taxon>Gammaproteobacteria</taxon>
        <taxon>Moraxellales</taxon>
        <taxon>Moraxellaceae</taxon>
        <taxon>Fluviicoccus</taxon>
    </lineage>
</organism>
<dbReference type="GO" id="GO:0106008">
    <property type="term" value="F:2-oxoglutaramate amidase activity"/>
    <property type="evidence" value="ECO:0007669"/>
    <property type="project" value="TreeGrafter"/>
</dbReference>
<evidence type="ECO:0000313" key="2">
    <source>
        <dbReference type="EMBL" id="RZU47271.1"/>
    </source>
</evidence>
<dbReference type="InterPro" id="IPR036526">
    <property type="entry name" value="C-N_Hydrolase_sf"/>
</dbReference>
<dbReference type="EMBL" id="SHKX01000010">
    <property type="protein sequence ID" value="RZU47271.1"/>
    <property type="molecule type" value="Genomic_DNA"/>
</dbReference>
<dbReference type="InterPro" id="IPR052737">
    <property type="entry name" value="Omega-amidase_YafV"/>
</dbReference>
<dbReference type="Pfam" id="PF00795">
    <property type="entry name" value="CN_hydrolase"/>
    <property type="match status" value="1"/>
</dbReference>
<comment type="caution">
    <text evidence="2">The sequence shown here is derived from an EMBL/GenBank/DDBJ whole genome shotgun (WGS) entry which is preliminary data.</text>
</comment>
<dbReference type="SUPFAM" id="SSF56317">
    <property type="entry name" value="Carbon-nitrogen hydrolase"/>
    <property type="match status" value="1"/>
</dbReference>
<proteinExistence type="predicted"/>
<dbReference type="RefSeq" id="WP_130410525.1">
    <property type="nucleotide sequence ID" value="NZ_SHKX01000010.1"/>
</dbReference>
<dbReference type="InterPro" id="IPR003010">
    <property type="entry name" value="C-N_Hydrolase"/>
</dbReference>
<keyword evidence="2" id="KW-0378">Hydrolase</keyword>
<evidence type="ECO:0000259" key="1">
    <source>
        <dbReference type="PROSITE" id="PS50263"/>
    </source>
</evidence>